<dbReference type="Pfam" id="PF20150">
    <property type="entry name" value="2EXR"/>
    <property type="match status" value="1"/>
</dbReference>
<comment type="caution">
    <text evidence="2">The sequence shown here is derived from an EMBL/GenBank/DDBJ whole genome shotgun (WGS) entry which is preliminary data.</text>
</comment>
<gene>
    <name evidence="2" type="ORF">PVAG01_07439</name>
</gene>
<dbReference type="EMBL" id="JBFCZG010000006">
    <property type="protein sequence ID" value="KAL3420994.1"/>
    <property type="molecule type" value="Genomic_DNA"/>
</dbReference>
<protein>
    <recommendedName>
        <fullName evidence="1">2EXR domain-containing protein</fullName>
    </recommendedName>
</protein>
<dbReference type="Proteomes" id="UP001629113">
    <property type="component" value="Unassembled WGS sequence"/>
</dbReference>
<sequence length="289" mass="33257">MTKDIQQPAEKMSQAQVARVGFATLPVELKIEIFKLLLPSGPRSVQMMTDRWDLEEQQKRRAWRLDCVTPGAEDSNTSFRGLLGTCLLSREIALAKGYTRIGGNRSCPKPFYFDLDRDTLEFGIDIAMVPARVHDHLPASFCENLKHVRLLYGIPRHFPSQYPPAIYWDVPERRREQLDGVYGLLHGVLSFRVGPLREFTGLQTLSIQKDPGWTTPSDYLEVIEHMSALLDWFQFDEMGFQMPTTWQFEDFPDMEGDIFRYFAFSSSNFAGPNPWNYSFVLRGGICTLR</sequence>
<proteinExistence type="predicted"/>
<reference evidence="2 3" key="1">
    <citation type="submission" date="2024-06" db="EMBL/GenBank/DDBJ databases">
        <title>Complete genome of Phlyctema vagabunda strain 19-DSS-EL-015.</title>
        <authorList>
            <person name="Fiorenzani C."/>
        </authorList>
    </citation>
    <scope>NUCLEOTIDE SEQUENCE [LARGE SCALE GENOMIC DNA]</scope>
    <source>
        <strain evidence="2 3">19-DSS-EL-015</strain>
    </source>
</reference>
<dbReference type="InterPro" id="IPR045518">
    <property type="entry name" value="2EXR"/>
</dbReference>
<accession>A0ABR4PCG8</accession>
<keyword evidence="3" id="KW-1185">Reference proteome</keyword>
<evidence type="ECO:0000259" key="1">
    <source>
        <dbReference type="Pfam" id="PF20150"/>
    </source>
</evidence>
<evidence type="ECO:0000313" key="2">
    <source>
        <dbReference type="EMBL" id="KAL3420994.1"/>
    </source>
</evidence>
<organism evidence="2 3">
    <name type="scientific">Phlyctema vagabunda</name>
    <dbReference type="NCBI Taxonomy" id="108571"/>
    <lineage>
        <taxon>Eukaryota</taxon>
        <taxon>Fungi</taxon>
        <taxon>Dikarya</taxon>
        <taxon>Ascomycota</taxon>
        <taxon>Pezizomycotina</taxon>
        <taxon>Leotiomycetes</taxon>
        <taxon>Helotiales</taxon>
        <taxon>Dermateaceae</taxon>
        <taxon>Phlyctema</taxon>
    </lineage>
</organism>
<feature type="domain" description="2EXR" evidence="1">
    <location>
        <begin position="22"/>
        <end position="120"/>
    </location>
</feature>
<evidence type="ECO:0000313" key="3">
    <source>
        <dbReference type="Proteomes" id="UP001629113"/>
    </source>
</evidence>
<name>A0ABR4PCG8_9HELO</name>